<evidence type="ECO:0000256" key="7">
    <source>
        <dbReference type="ARBA" id="ARBA00022692"/>
    </source>
</evidence>
<evidence type="ECO:0000256" key="12">
    <source>
        <dbReference type="ARBA" id="ARBA00022840"/>
    </source>
</evidence>
<evidence type="ECO:0000256" key="13">
    <source>
        <dbReference type="ARBA" id="ARBA00022989"/>
    </source>
</evidence>
<keyword evidence="5" id="KW-0597">Phosphoprotein</keyword>
<dbReference type="GO" id="GO:0004930">
    <property type="term" value="F:G protein-coupled receptor activity"/>
    <property type="evidence" value="ECO:0007669"/>
    <property type="project" value="UniProtKB-KW"/>
</dbReference>
<gene>
    <name evidence="30" type="ORF">NEZAVI_LOCUS2402</name>
</gene>
<keyword evidence="9" id="KW-0677">Repeat</keyword>
<evidence type="ECO:0000256" key="22">
    <source>
        <dbReference type="ARBA" id="ARBA00051243"/>
    </source>
</evidence>
<evidence type="ECO:0000256" key="27">
    <source>
        <dbReference type="SAM" id="Phobius"/>
    </source>
</evidence>
<dbReference type="SUPFAM" id="SSF56112">
    <property type="entry name" value="Protein kinase-like (PK-like)"/>
    <property type="match status" value="1"/>
</dbReference>
<evidence type="ECO:0000256" key="6">
    <source>
        <dbReference type="ARBA" id="ARBA00022679"/>
    </source>
</evidence>
<dbReference type="SUPFAM" id="SSF53822">
    <property type="entry name" value="Periplasmic binding protein-like I"/>
    <property type="match status" value="1"/>
</dbReference>
<protein>
    <recommendedName>
        <fullName evidence="24">Gamma-aminobutyric acid type B receptor subunit 2</fullName>
        <ecNumber evidence="3">2.7.10.1</ecNumber>
    </recommendedName>
</protein>
<evidence type="ECO:0000256" key="20">
    <source>
        <dbReference type="ARBA" id="ARBA00023224"/>
    </source>
</evidence>
<evidence type="ECO:0000256" key="3">
    <source>
        <dbReference type="ARBA" id="ARBA00011902"/>
    </source>
</evidence>
<keyword evidence="14" id="KW-0297">G-protein coupled receptor</keyword>
<dbReference type="Gene3D" id="3.30.200.20">
    <property type="entry name" value="Phosphorylase Kinase, domain 1"/>
    <property type="match status" value="1"/>
</dbReference>
<feature type="binding site" evidence="25">
    <location>
        <position position="930"/>
    </location>
    <ligand>
        <name>ATP</name>
        <dbReference type="ChEBI" id="CHEBI:30616"/>
    </ligand>
</feature>
<name>A0A9P0EAG5_NEZVI</name>
<dbReference type="Proteomes" id="UP001152798">
    <property type="component" value="Chromosome 1"/>
</dbReference>
<evidence type="ECO:0000256" key="21">
    <source>
        <dbReference type="ARBA" id="ARBA00023319"/>
    </source>
</evidence>
<dbReference type="FunFam" id="1.10.510.10:FF:001227">
    <property type="entry name" value="Tyrosine-protein kinase receptor"/>
    <property type="match status" value="1"/>
</dbReference>
<dbReference type="CDD" id="cd06366">
    <property type="entry name" value="PBP1_GABAb_receptor"/>
    <property type="match status" value="1"/>
</dbReference>
<evidence type="ECO:0000256" key="2">
    <source>
        <dbReference type="ARBA" id="ARBA00004651"/>
    </source>
</evidence>
<evidence type="ECO:0000256" key="8">
    <source>
        <dbReference type="ARBA" id="ARBA00022729"/>
    </source>
</evidence>
<dbReference type="PROSITE" id="PS00109">
    <property type="entry name" value="PROTEIN_KINASE_TYR"/>
    <property type="match status" value="1"/>
</dbReference>
<keyword evidence="13 27" id="KW-1133">Transmembrane helix</keyword>
<reference evidence="30" key="1">
    <citation type="submission" date="2022-01" db="EMBL/GenBank/DDBJ databases">
        <authorList>
            <person name="King R."/>
        </authorList>
    </citation>
    <scope>NUCLEOTIDE SEQUENCE</scope>
</reference>
<keyword evidence="20" id="KW-0807">Transducer</keyword>
<organism evidence="30 31">
    <name type="scientific">Nezara viridula</name>
    <name type="common">Southern green stink bug</name>
    <name type="synonym">Cimex viridulus</name>
    <dbReference type="NCBI Taxonomy" id="85310"/>
    <lineage>
        <taxon>Eukaryota</taxon>
        <taxon>Metazoa</taxon>
        <taxon>Ecdysozoa</taxon>
        <taxon>Arthropoda</taxon>
        <taxon>Hexapoda</taxon>
        <taxon>Insecta</taxon>
        <taxon>Pterygota</taxon>
        <taxon>Neoptera</taxon>
        <taxon>Paraneoptera</taxon>
        <taxon>Hemiptera</taxon>
        <taxon>Heteroptera</taxon>
        <taxon>Panheteroptera</taxon>
        <taxon>Pentatomomorpha</taxon>
        <taxon>Pentatomoidea</taxon>
        <taxon>Pentatomidae</taxon>
        <taxon>Pentatominae</taxon>
        <taxon>Nezara</taxon>
    </lineage>
</organism>
<dbReference type="SMART" id="SM00219">
    <property type="entry name" value="TyrKc"/>
    <property type="match status" value="1"/>
</dbReference>
<evidence type="ECO:0000256" key="24">
    <source>
        <dbReference type="ARBA" id="ARBA00073785"/>
    </source>
</evidence>
<evidence type="ECO:0000256" key="14">
    <source>
        <dbReference type="ARBA" id="ARBA00023040"/>
    </source>
</evidence>
<dbReference type="SUPFAM" id="SSF53850">
    <property type="entry name" value="Periplasmic binding protein-like II"/>
    <property type="match status" value="1"/>
</dbReference>
<keyword evidence="11" id="KW-0418">Kinase</keyword>
<keyword evidence="6" id="KW-0808">Transferase</keyword>
<feature type="region of interest" description="Disordered" evidence="26">
    <location>
        <begin position="1202"/>
        <end position="1242"/>
    </location>
</feature>
<feature type="chain" id="PRO_5040433663" description="Gamma-aminobutyric acid type B receptor subunit 2" evidence="28">
    <location>
        <begin position="24"/>
        <end position="1242"/>
    </location>
</feature>
<feature type="signal peptide" evidence="28">
    <location>
        <begin position="1"/>
        <end position="23"/>
    </location>
</feature>
<evidence type="ECO:0000256" key="1">
    <source>
        <dbReference type="ARBA" id="ARBA00004167"/>
    </source>
</evidence>
<dbReference type="InterPro" id="IPR001828">
    <property type="entry name" value="ANF_lig-bd_rcpt"/>
</dbReference>
<dbReference type="GO" id="GO:0005886">
    <property type="term" value="C:plasma membrane"/>
    <property type="evidence" value="ECO:0007669"/>
    <property type="project" value="UniProtKB-SubCell"/>
</dbReference>
<dbReference type="PROSITE" id="PS50011">
    <property type="entry name" value="PROTEIN_KINASE_DOM"/>
    <property type="match status" value="1"/>
</dbReference>
<keyword evidence="4" id="KW-1003">Cell membrane</keyword>
<dbReference type="InterPro" id="IPR001245">
    <property type="entry name" value="Ser-Thr/Tyr_kinase_cat_dom"/>
</dbReference>
<sequence length="1242" mass="141717">MKEAARLTGLFLLMCCVASPAQALTQCLRLPEVTPKRFVNFQGQTIELTLGASDRVVHRLVTHVFQIFLSEVLGYPGVQIVRTKESDVTDIFENLSENFDSVPQNLPNKYMVNLEVWLPPDLNTIHLLETKSVKECGNIAPPGRYSWFIPKNLSKPEYEDWRIFKQPEKAKLFSLTENERIGLKKYTLSPDNKTNEKYYCSEKYCKNGFYTPDKCRGRSCAVLITTFTGDTGFVVKDIEKFNLLVEVVWVGPHLRTVISNLKSRSRVDGTSLVFLTHTPSVLTLGSEHASVSFPPCDEYSNNVSCHYSSVRLVKLAWSHLVTAARPAYEALQKMELTTDDYKDLVEDYLNTADMAQVACNWMKRHNDTFDSWRQWMPSDDERNELYIGGIFPLTTNETNSYTARGIVVSALMAIEAINSNTQILRDYKLKLLLDDGQCQSDVVMKTFIDYILMNRYDRLVGILGPACSDTVEPLAGVSKHFRTVVISYSAEGSIFSRDKYPYFFRTIGENKNYKYVYLKLLKQLEWQRVASLTEDGTKYTEYISHTQDLLQRNGISFVANRKFPHDWENDAMKQYLEELKLKNARIIIADVKDDAARSVMCEAYHRKMTAYEGWVWFLPHWLSPKWYEIPSNGNKTIKCTTQEMKRAINGYFALTHQYYAADNEKMQENLTVGEWRAKYRKRQNNGSEESNYGGYAYDAVWAYAYALDKLIKYNESYASSLHIENTTKKFVELIQKTNFTGVSGHIMFSSGPSRISNVNVLQWIDEDLHIIGSFYPNTNDKNNSEYALGSLKLNVSQIIWLNKDGTLPWDGTVEADRCLLEGFANLIQSTCQTAIVVANIIGIFFLLLIVVISFLIVRHKYEKKVKITQKYMKSWGIDLLSASTINSLDKWEISRDKIVINRKLGEGAFGFVYGGEAHLNEKGWVAVAVKTLKVGSSTEEKLDFLAEAEVMKRFEHKNIVQLLGVCTKNEPVYTIMEFMLYGDLKTFLLARRHLVNEKYPDETDEISCKKLTNMALDVARALSYLAELKYVHRDVASRNCLVNVNKVVKLGDFGMTRPMCESDYYRFNRKGMLPVRWMAPESLVLGVFTPASDVWSYGVLLYEIITFGSFPFQGLSNNQVLEFVKAGNTLSIPEGIKPQLECLIKSCWHKEYKKRPPASEIVEFLANNPRLLSPCLDVPLSSVQMEDTGEISITGSRGQRFSMGLRQRSSSHEIAEPLLPSPGRYRPTRGSSLGEEPQDSLL</sequence>
<keyword evidence="8 28" id="KW-0732">Signal</keyword>
<keyword evidence="17" id="KW-1015">Disulfide bond</keyword>
<evidence type="ECO:0000256" key="9">
    <source>
        <dbReference type="ARBA" id="ARBA00022737"/>
    </source>
</evidence>
<keyword evidence="10 25" id="KW-0547">Nucleotide-binding</keyword>
<dbReference type="PANTHER" id="PTHR24416:SF489">
    <property type="entry name" value="PROTEIN KINASE DOMAIN-CONTAINING PROTEIN"/>
    <property type="match status" value="1"/>
</dbReference>
<dbReference type="Gene3D" id="3.40.50.2300">
    <property type="match status" value="2"/>
</dbReference>
<keyword evidence="18" id="KW-0675">Receptor</keyword>
<evidence type="ECO:0000256" key="25">
    <source>
        <dbReference type="PROSITE-ProRule" id="PRU10141"/>
    </source>
</evidence>
<dbReference type="OrthoDB" id="4062651at2759"/>
<dbReference type="Pfam" id="PF07714">
    <property type="entry name" value="PK_Tyr_Ser-Thr"/>
    <property type="match status" value="1"/>
</dbReference>
<dbReference type="InterPro" id="IPR050122">
    <property type="entry name" value="RTK"/>
</dbReference>
<keyword evidence="12 25" id="KW-0067">ATP-binding</keyword>
<evidence type="ECO:0000313" key="31">
    <source>
        <dbReference type="Proteomes" id="UP001152798"/>
    </source>
</evidence>
<dbReference type="GO" id="GO:0007169">
    <property type="term" value="P:cell surface receptor protein tyrosine kinase signaling pathway"/>
    <property type="evidence" value="ECO:0007669"/>
    <property type="project" value="TreeGrafter"/>
</dbReference>
<dbReference type="FunFam" id="3.40.50.2300:FF:000063">
    <property type="entry name" value="Gamma-aminobutyric acid type B receptor subunit"/>
    <property type="match status" value="1"/>
</dbReference>
<accession>A0A9P0EAG5</accession>
<dbReference type="Pfam" id="PF01094">
    <property type="entry name" value="ANF_receptor"/>
    <property type="match status" value="1"/>
</dbReference>
<feature type="domain" description="Protein kinase" evidence="29">
    <location>
        <begin position="898"/>
        <end position="1171"/>
    </location>
</feature>
<evidence type="ECO:0000256" key="5">
    <source>
        <dbReference type="ARBA" id="ARBA00022553"/>
    </source>
</evidence>
<comment type="subcellular location">
    <subcellularLocation>
        <location evidence="2">Cell membrane</location>
        <topology evidence="2">Multi-pass membrane protein</topology>
    </subcellularLocation>
    <subcellularLocation>
        <location evidence="1">Membrane</location>
        <topology evidence="1">Single-pass membrane protein</topology>
    </subcellularLocation>
</comment>
<dbReference type="InterPro" id="IPR020635">
    <property type="entry name" value="Tyr_kinase_cat_dom"/>
</dbReference>
<keyword evidence="7 27" id="KW-0812">Transmembrane</keyword>
<feature type="transmembrane region" description="Helical" evidence="27">
    <location>
        <begin position="834"/>
        <end position="857"/>
    </location>
</feature>
<evidence type="ECO:0000256" key="19">
    <source>
        <dbReference type="ARBA" id="ARBA00023180"/>
    </source>
</evidence>
<dbReference type="GO" id="GO:0005524">
    <property type="term" value="F:ATP binding"/>
    <property type="evidence" value="ECO:0007669"/>
    <property type="project" value="UniProtKB-UniRule"/>
</dbReference>
<dbReference type="EC" id="2.7.10.1" evidence="3"/>
<evidence type="ECO:0000256" key="17">
    <source>
        <dbReference type="ARBA" id="ARBA00023157"/>
    </source>
</evidence>
<dbReference type="PROSITE" id="PS00107">
    <property type="entry name" value="PROTEIN_KINASE_ATP"/>
    <property type="match status" value="1"/>
</dbReference>
<dbReference type="InterPro" id="IPR028082">
    <property type="entry name" value="Peripla_BP_I"/>
</dbReference>
<evidence type="ECO:0000256" key="15">
    <source>
        <dbReference type="ARBA" id="ARBA00023136"/>
    </source>
</evidence>
<dbReference type="FunFam" id="3.30.200.20:FF:000593">
    <property type="entry name" value="Predicted protein"/>
    <property type="match status" value="1"/>
</dbReference>
<evidence type="ECO:0000256" key="10">
    <source>
        <dbReference type="ARBA" id="ARBA00022741"/>
    </source>
</evidence>
<dbReference type="GO" id="GO:0043235">
    <property type="term" value="C:receptor complex"/>
    <property type="evidence" value="ECO:0007669"/>
    <property type="project" value="TreeGrafter"/>
</dbReference>
<dbReference type="InterPro" id="IPR011009">
    <property type="entry name" value="Kinase-like_dom_sf"/>
</dbReference>
<evidence type="ECO:0000256" key="11">
    <source>
        <dbReference type="ARBA" id="ARBA00022777"/>
    </source>
</evidence>
<evidence type="ECO:0000256" key="28">
    <source>
        <dbReference type="SAM" id="SignalP"/>
    </source>
</evidence>
<dbReference type="InterPro" id="IPR017441">
    <property type="entry name" value="Protein_kinase_ATP_BS"/>
</dbReference>
<evidence type="ECO:0000313" key="30">
    <source>
        <dbReference type="EMBL" id="CAH1391369.1"/>
    </source>
</evidence>
<keyword evidence="31" id="KW-1185">Reference proteome</keyword>
<keyword evidence="16" id="KW-0829">Tyrosine-protein kinase</keyword>
<dbReference type="GO" id="GO:0004714">
    <property type="term" value="F:transmembrane receptor protein tyrosine kinase activity"/>
    <property type="evidence" value="ECO:0007669"/>
    <property type="project" value="UniProtKB-EC"/>
</dbReference>
<comment type="catalytic activity">
    <reaction evidence="22">
        <text>L-tyrosyl-[protein] + ATP = O-phospho-L-tyrosyl-[protein] + ADP + H(+)</text>
        <dbReference type="Rhea" id="RHEA:10596"/>
        <dbReference type="Rhea" id="RHEA-COMP:10136"/>
        <dbReference type="Rhea" id="RHEA-COMP:20101"/>
        <dbReference type="ChEBI" id="CHEBI:15378"/>
        <dbReference type="ChEBI" id="CHEBI:30616"/>
        <dbReference type="ChEBI" id="CHEBI:46858"/>
        <dbReference type="ChEBI" id="CHEBI:61978"/>
        <dbReference type="ChEBI" id="CHEBI:456216"/>
        <dbReference type="EC" id="2.7.10.1"/>
    </reaction>
</comment>
<evidence type="ECO:0000256" key="26">
    <source>
        <dbReference type="SAM" id="MobiDB-lite"/>
    </source>
</evidence>
<dbReference type="InterPro" id="IPR008266">
    <property type="entry name" value="Tyr_kinase_AS"/>
</dbReference>
<dbReference type="AlphaFoldDB" id="A0A9P0EAG5"/>
<keyword evidence="19" id="KW-0325">Glycoprotein</keyword>
<evidence type="ECO:0000256" key="18">
    <source>
        <dbReference type="ARBA" id="ARBA00023170"/>
    </source>
</evidence>
<dbReference type="CDD" id="cd00192">
    <property type="entry name" value="PTKc"/>
    <property type="match status" value="1"/>
</dbReference>
<keyword evidence="21" id="KW-0393">Immunoglobulin domain</keyword>
<evidence type="ECO:0000256" key="23">
    <source>
        <dbReference type="ARBA" id="ARBA00056965"/>
    </source>
</evidence>
<dbReference type="Gene3D" id="1.10.510.10">
    <property type="entry name" value="Transferase(Phosphotransferase) domain 1"/>
    <property type="match status" value="1"/>
</dbReference>
<evidence type="ECO:0000256" key="16">
    <source>
        <dbReference type="ARBA" id="ARBA00023137"/>
    </source>
</evidence>
<dbReference type="PANTHER" id="PTHR24416">
    <property type="entry name" value="TYROSINE-PROTEIN KINASE RECEPTOR"/>
    <property type="match status" value="1"/>
</dbReference>
<evidence type="ECO:0000256" key="4">
    <source>
        <dbReference type="ARBA" id="ARBA00022475"/>
    </source>
</evidence>
<evidence type="ECO:0000259" key="29">
    <source>
        <dbReference type="PROSITE" id="PS50011"/>
    </source>
</evidence>
<dbReference type="PRINTS" id="PR00109">
    <property type="entry name" value="TYRKINASE"/>
</dbReference>
<keyword evidence="15 27" id="KW-0472">Membrane</keyword>
<comment type="function">
    <text evidence="23">Receptor for basic fibroblast growth factor.</text>
</comment>
<proteinExistence type="predicted"/>
<dbReference type="EMBL" id="OV725077">
    <property type="protein sequence ID" value="CAH1391369.1"/>
    <property type="molecule type" value="Genomic_DNA"/>
</dbReference>
<dbReference type="InterPro" id="IPR000719">
    <property type="entry name" value="Prot_kinase_dom"/>
</dbReference>